<dbReference type="EMBL" id="JAGYPJ010000001">
    <property type="protein sequence ID" value="MBS4200097.1"/>
    <property type="molecule type" value="Genomic_DNA"/>
</dbReference>
<comment type="caution">
    <text evidence="4">The sequence shown here is derived from an EMBL/GenBank/DDBJ whole genome shotgun (WGS) entry which is preliminary data.</text>
</comment>
<dbReference type="InterPro" id="IPR000086">
    <property type="entry name" value="NUDIX_hydrolase_dom"/>
</dbReference>
<gene>
    <name evidence="4" type="primary">ytkD</name>
    <name evidence="4" type="ORF">KHA93_10555</name>
</gene>
<name>A0A942TNS7_9BACI</name>
<dbReference type="RefSeq" id="WP_213110710.1">
    <property type="nucleotide sequence ID" value="NZ_JAGYPJ010000001.1"/>
</dbReference>
<dbReference type="NCBIfam" id="TIGR02705">
    <property type="entry name" value="nudix_YtkD"/>
    <property type="match status" value="1"/>
</dbReference>
<dbReference type="GO" id="GO:0016787">
    <property type="term" value="F:hydrolase activity"/>
    <property type="evidence" value="ECO:0007669"/>
    <property type="project" value="UniProtKB-KW"/>
</dbReference>
<dbReference type="PANTHER" id="PTHR43736">
    <property type="entry name" value="ADP-RIBOSE PYROPHOSPHATASE"/>
    <property type="match status" value="1"/>
</dbReference>
<dbReference type="PROSITE" id="PS51462">
    <property type="entry name" value="NUDIX"/>
    <property type="match status" value="1"/>
</dbReference>
<accession>A0A942TNS7</accession>
<comment type="similarity">
    <text evidence="2">Belongs to the Nudix hydrolase family.</text>
</comment>
<dbReference type="PRINTS" id="PR00502">
    <property type="entry name" value="NUDIXFAMILY"/>
</dbReference>
<reference evidence="4 5" key="1">
    <citation type="submission" date="2021-05" db="EMBL/GenBank/DDBJ databases">
        <title>Novel Bacillus species.</title>
        <authorList>
            <person name="Liu G."/>
        </authorList>
    </citation>
    <scope>NUCLEOTIDE SEQUENCE [LARGE SCALE GENOMIC DNA]</scope>
    <source>
        <strain evidence="4 5">FJAT-49732</strain>
    </source>
</reference>
<dbReference type="Proteomes" id="UP000682713">
    <property type="component" value="Unassembled WGS sequence"/>
</dbReference>
<evidence type="ECO:0000313" key="5">
    <source>
        <dbReference type="Proteomes" id="UP000682713"/>
    </source>
</evidence>
<proteinExistence type="inferred from homology"/>
<protein>
    <submittedName>
        <fullName evidence="4">Nucleoside triphosphatase YtkD</fullName>
    </submittedName>
</protein>
<keyword evidence="1 2" id="KW-0378">Hydrolase</keyword>
<dbReference type="InterPro" id="IPR020476">
    <property type="entry name" value="Nudix_hydrolase"/>
</dbReference>
<keyword evidence="5" id="KW-1185">Reference proteome</keyword>
<organism evidence="4 5">
    <name type="scientific">Lederbergia citrisecunda</name>
    <dbReference type="NCBI Taxonomy" id="2833583"/>
    <lineage>
        <taxon>Bacteria</taxon>
        <taxon>Bacillati</taxon>
        <taxon>Bacillota</taxon>
        <taxon>Bacilli</taxon>
        <taxon>Bacillales</taxon>
        <taxon>Bacillaceae</taxon>
        <taxon>Lederbergia</taxon>
    </lineage>
</organism>
<dbReference type="SUPFAM" id="SSF55811">
    <property type="entry name" value="Nudix"/>
    <property type="match status" value="1"/>
</dbReference>
<dbReference type="InterPro" id="IPR015797">
    <property type="entry name" value="NUDIX_hydrolase-like_dom_sf"/>
</dbReference>
<dbReference type="InterPro" id="IPR020084">
    <property type="entry name" value="NUDIX_hydrolase_CS"/>
</dbReference>
<evidence type="ECO:0000256" key="1">
    <source>
        <dbReference type="ARBA" id="ARBA00022801"/>
    </source>
</evidence>
<dbReference type="Pfam" id="PF00293">
    <property type="entry name" value="NUDIX"/>
    <property type="match status" value="1"/>
</dbReference>
<evidence type="ECO:0000313" key="4">
    <source>
        <dbReference type="EMBL" id="MBS4200097.1"/>
    </source>
</evidence>
<dbReference type="PANTHER" id="PTHR43736:SF2">
    <property type="entry name" value="MUTT_NUDIX FAMILY PROTEIN"/>
    <property type="match status" value="1"/>
</dbReference>
<evidence type="ECO:0000259" key="3">
    <source>
        <dbReference type="PROSITE" id="PS51462"/>
    </source>
</evidence>
<dbReference type="Gene3D" id="3.90.79.10">
    <property type="entry name" value="Nucleoside Triphosphate Pyrophosphohydrolase"/>
    <property type="match status" value="1"/>
</dbReference>
<feature type="domain" description="Nudix hydrolase" evidence="3">
    <location>
        <begin position="4"/>
        <end position="156"/>
    </location>
</feature>
<evidence type="ECO:0000256" key="2">
    <source>
        <dbReference type="RuleBase" id="RU003476"/>
    </source>
</evidence>
<dbReference type="AlphaFoldDB" id="A0A942TNS7"/>
<dbReference type="InterPro" id="IPR014078">
    <property type="entry name" value="Nudix_YtkD"/>
</dbReference>
<dbReference type="PROSITE" id="PS00893">
    <property type="entry name" value="NUDIX_BOX"/>
    <property type="match status" value="1"/>
</dbReference>
<sequence length="156" mass="18048">MLQFYDANGNKVVFSFEKNVFPLETRHVLVISRYKRKWLLTDHPVRGLEFPGGKLETGESVEEAAIREVYEETGGVVKALDYIGEYYVEDKQNGSFVKSVFYADIHTMENKHHFMETNGPVLKEGDLLKELMNPEYSFIMKDKVVSLALSKIKEKY</sequence>